<dbReference type="AlphaFoldDB" id="A0A9W9X6I0"/>
<organism evidence="3 4">
    <name type="scientific">Penicillium diatomitis</name>
    <dbReference type="NCBI Taxonomy" id="2819901"/>
    <lineage>
        <taxon>Eukaryota</taxon>
        <taxon>Fungi</taxon>
        <taxon>Dikarya</taxon>
        <taxon>Ascomycota</taxon>
        <taxon>Pezizomycotina</taxon>
        <taxon>Eurotiomycetes</taxon>
        <taxon>Eurotiomycetidae</taxon>
        <taxon>Eurotiales</taxon>
        <taxon>Aspergillaceae</taxon>
        <taxon>Penicillium</taxon>
    </lineage>
</organism>
<dbReference type="SUPFAM" id="SSF54106">
    <property type="entry name" value="LysM domain"/>
    <property type="match status" value="1"/>
</dbReference>
<feature type="chain" id="PRO_5040767127" description="LysM domain-containing protein" evidence="1">
    <location>
        <begin position="16"/>
        <end position="106"/>
    </location>
</feature>
<evidence type="ECO:0000313" key="4">
    <source>
        <dbReference type="Proteomes" id="UP001148312"/>
    </source>
</evidence>
<evidence type="ECO:0000259" key="2">
    <source>
        <dbReference type="PROSITE" id="PS51782"/>
    </source>
</evidence>
<proteinExistence type="predicted"/>
<dbReference type="Gene3D" id="3.10.350.10">
    <property type="entry name" value="LysM domain"/>
    <property type="match status" value="1"/>
</dbReference>
<dbReference type="PROSITE" id="PS51782">
    <property type="entry name" value="LYSM"/>
    <property type="match status" value="1"/>
</dbReference>
<dbReference type="RefSeq" id="XP_056790043.1">
    <property type="nucleotide sequence ID" value="XM_056934849.1"/>
</dbReference>
<evidence type="ECO:0000313" key="3">
    <source>
        <dbReference type="EMBL" id="KAJ5485259.1"/>
    </source>
</evidence>
<evidence type="ECO:0000256" key="1">
    <source>
        <dbReference type="SAM" id="SignalP"/>
    </source>
</evidence>
<dbReference type="InterPro" id="IPR036779">
    <property type="entry name" value="LysM_dom_sf"/>
</dbReference>
<feature type="signal peptide" evidence="1">
    <location>
        <begin position="1"/>
        <end position="15"/>
    </location>
</feature>
<gene>
    <name evidence="3" type="ORF">N7539_005247</name>
</gene>
<feature type="domain" description="LysM" evidence="2">
    <location>
        <begin position="37"/>
        <end position="85"/>
    </location>
</feature>
<keyword evidence="1" id="KW-0732">Signal</keyword>
<protein>
    <recommendedName>
        <fullName evidence="2">LysM domain-containing protein</fullName>
    </recommendedName>
</protein>
<reference evidence="3" key="1">
    <citation type="submission" date="2022-12" db="EMBL/GenBank/DDBJ databases">
        <authorList>
            <person name="Petersen C."/>
        </authorList>
    </citation>
    <scope>NUCLEOTIDE SEQUENCE</scope>
    <source>
        <strain evidence="3">IBT 30728</strain>
    </source>
</reference>
<sequence>MGLLALSLLASSAFSSSIVQNAPSKPKAIARPKGCLVRYRVTLGDDCVHIRDSHPDSFTLDQLFQWNPDINDSCTNLQPGDVLCIQRLKLQECPTPTPTPTPAVVI</sequence>
<accession>A0A9W9X6I0</accession>
<keyword evidence="4" id="KW-1185">Reference proteome</keyword>
<comment type="caution">
    <text evidence="3">The sequence shown here is derived from an EMBL/GenBank/DDBJ whole genome shotgun (WGS) entry which is preliminary data.</text>
</comment>
<name>A0A9W9X6I0_9EURO</name>
<reference evidence="3" key="2">
    <citation type="journal article" date="2023" name="IMA Fungus">
        <title>Comparative genomic study of the Penicillium genus elucidates a diverse pangenome and 15 lateral gene transfer events.</title>
        <authorList>
            <person name="Petersen C."/>
            <person name="Sorensen T."/>
            <person name="Nielsen M.R."/>
            <person name="Sondergaard T.E."/>
            <person name="Sorensen J.L."/>
            <person name="Fitzpatrick D.A."/>
            <person name="Frisvad J.C."/>
            <person name="Nielsen K.L."/>
        </authorList>
    </citation>
    <scope>NUCLEOTIDE SEQUENCE</scope>
    <source>
        <strain evidence="3">IBT 30728</strain>
    </source>
</reference>
<dbReference type="InterPro" id="IPR018392">
    <property type="entry name" value="LysM"/>
</dbReference>
<dbReference type="Proteomes" id="UP001148312">
    <property type="component" value="Unassembled WGS sequence"/>
</dbReference>
<dbReference type="GeneID" id="81625098"/>
<dbReference type="EMBL" id="JAPWDQ010000005">
    <property type="protein sequence ID" value="KAJ5485259.1"/>
    <property type="molecule type" value="Genomic_DNA"/>
</dbReference>